<sequence length="157" mass="18103">MTNTPNNTLDNDALHEVIQTIDKSLDDCFEQAKQLAQEFTDFRLLSLNDRPTMDMLWLMLYVNRRPDGTIYIYWRRARNSYVRDGAKRVISDHLPKPRSGPYRPSTLKSHSPPWSHETVLDTEVKAQHIRESAAALNTARRALLAVTPDLSHEDSED</sequence>
<dbReference type="RefSeq" id="WP_311660689.1">
    <property type="nucleotide sequence ID" value="NZ_JAVRHY010000028.1"/>
</dbReference>
<evidence type="ECO:0000313" key="3">
    <source>
        <dbReference type="Proteomes" id="UP001259982"/>
    </source>
</evidence>
<proteinExistence type="predicted"/>
<evidence type="ECO:0000256" key="1">
    <source>
        <dbReference type="SAM" id="MobiDB-lite"/>
    </source>
</evidence>
<protein>
    <submittedName>
        <fullName evidence="2">Conjugative transfer protein MobI(A/C)</fullName>
    </submittedName>
</protein>
<dbReference type="InterPro" id="IPR045809">
    <property type="entry name" value="MobI"/>
</dbReference>
<name>A0ABU3BBS8_9GAMM</name>
<accession>A0ABU3BBS8</accession>
<organism evidence="2 3">
    <name type="scientific">Spectribacter acetivorans</name>
    <dbReference type="NCBI Taxonomy" id="3075603"/>
    <lineage>
        <taxon>Bacteria</taxon>
        <taxon>Pseudomonadati</taxon>
        <taxon>Pseudomonadota</taxon>
        <taxon>Gammaproteobacteria</taxon>
        <taxon>Salinisphaerales</taxon>
        <taxon>Salinisphaeraceae</taxon>
        <taxon>Spectribacter</taxon>
    </lineage>
</organism>
<gene>
    <name evidence="2" type="primary">mobI</name>
    <name evidence="2" type="ORF">RM531_15860</name>
</gene>
<feature type="region of interest" description="Disordered" evidence="1">
    <location>
        <begin position="92"/>
        <end position="115"/>
    </location>
</feature>
<dbReference type="Pfam" id="PF19456">
    <property type="entry name" value="MobI"/>
    <property type="match status" value="1"/>
</dbReference>
<evidence type="ECO:0000313" key="2">
    <source>
        <dbReference type="EMBL" id="MDT0619944.1"/>
    </source>
</evidence>
<dbReference type="EMBL" id="JAVRHY010000028">
    <property type="protein sequence ID" value="MDT0619944.1"/>
    <property type="molecule type" value="Genomic_DNA"/>
</dbReference>
<keyword evidence="3" id="KW-1185">Reference proteome</keyword>
<reference evidence="2 3" key="1">
    <citation type="submission" date="2023-09" db="EMBL/GenBank/DDBJ databases">
        <authorList>
            <person name="Rey-Velasco X."/>
        </authorList>
    </citation>
    <scope>NUCLEOTIDE SEQUENCE [LARGE SCALE GENOMIC DNA]</scope>
    <source>
        <strain evidence="2 3">P385</strain>
    </source>
</reference>
<comment type="caution">
    <text evidence="2">The sequence shown here is derived from an EMBL/GenBank/DDBJ whole genome shotgun (WGS) entry which is preliminary data.</text>
</comment>
<dbReference type="Proteomes" id="UP001259982">
    <property type="component" value="Unassembled WGS sequence"/>
</dbReference>